<feature type="transmembrane region" description="Helical" evidence="1">
    <location>
        <begin position="59"/>
        <end position="76"/>
    </location>
</feature>
<name>A0ABU8ZNY2_9BIFI</name>
<keyword evidence="1" id="KW-1133">Transmembrane helix</keyword>
<keyword evidence="1" id="KW-0812">Transmembrane</keyword>
<protein>
    <recommendedName>
        <fullName evidence="4">DUF2484 family protein</fullName>
    </recommendedName>
</protein>
<organism evidence="2 3">
    <name type="scientific">Bifidobacterium favimelis</name>
    <dbReference type="NCBI Taxonomy" id="3122979"/>
    <lineage>
        <taxon>Bacteria</taxon>
        <taxon>Bacillati</taxon>
        <taxon>Actinomycetota</taxon>
        <taxon>Actinomycetes</taxon>
        <taxon>Bifidobacteriales</taxon>
        <taxon>Bifidobacteriaceae</taxon>
        <taxon>Bifidobacterium</taxon>
    </lineage>
</organism>
<feature type="transmembrane region" description="Helical" evidence="1">
    <location>
        <begin position="6"/>
        <end position="28"/>
    </location>
</feature>
<sequence>MPVNSPIMAWVASLAIVFAACLLLWVAINPRLPRRLLGVVALVVGLISLVSVFSPDPVGSGILALTTGVLGLAAGFRKE</sequence>
<evidence type="ECO:0000313" key="2">
    <source>
        <dbReference type="EMBL" id="MEK0306960.1"/>
    </source>
</evidence>
<dbReference type="EMBL" id="JBANBB010000001">
    <property type="protein sequence ID" value="MEK0306960.1"/>
    <property type="molecule type" value="Genomic_DNA"/>
</dbReference>
<reference evidence="2 3" key="1">
    <citation type="submission" date="2024-02" db="EMBL/GenBank/DDBJ databases">
        <title>Bifidobacterium honeyensis sp. nov., isolated from the comb honey.</title>
        <authorList>
            <person name="Liu W."/>
            <person name="Li Y."/>
        </authorList>
    </citation>
    <scope>NUCLEOTIDE SEQUENCE [LARGE SCALE GENOMIC DNA]</scope>
    <source>
        <strain evidence="2 3">IMAU50988</strain>
    </source>
</reference>
<keyword evidence="3" id="KW-1185">Reference proteome</keyword>
<keyword evidence="1" id="KW-0472">Membrane</keyword>
<dbReference type="Proteomes" id="UP001373159">
    <property type="component" value="Unassembled WGS sequence"/>
</dbReference>
<comment type="caution">
    <text evidence="2">The sequence shown here is derived from an EMBL/GenBank/DDBJ whole genome shotgun (WGS) entry which is preliminary data.</text>
</comment>
<accession>A0ABU8ZNY2</accession>
<evidence type="ECO:0008006" key="4">
    <source>
        <dbReference type="Google" id="ProtNLM"/>
    </source>
</evidence>
<gene>
    <name evidence="2" type="ORF">V8P97_05735</name>
</gene>
<feature type="transmembrane region" description="Helical" evidence="1">
    <location>
        <begin position="35"/>
        <end position="53"/>
    </location>
</feature>
<evidence type="ECO:0000256" key="1">
    <source>
        <dbReference type="SAM" id="Phobius"/>
    </source>
</evidence>
<proteinExistence type="predicted"/>
<dbReference type="RefSeq" id="WP_340469530.1">
    <property type="nucleotide sequence ID" value="NZ_JBANBB010000001.1"/>
</dbReference>
<evidence type="ECO:0000313" key="3">
    <source>
        <dbReference type="Proteomes" id="UP001373159"/>
    </source>
</evidence>